<evidence type="ECO:0000256" key="2">
    <source>
        <dbReference type="ARBA" id="ARBA00010371"/>
    </source>
</evidence>
<comment type="similarity">
    <text evidence="2">Belongs to the zinc-containing alcohol dehydrogenase family. Quinone oxidoreductase subfamily.</text>
</comment>
<evidence type="ECO:0000256" key="6">
    <source>
        <dbReference type="ARBA" id="ARBA00023128"/>
    </source>
</evidence>
<name>A0AAE1J0Z6_9FABA</name>
<dbReference type="PANTHER" id="PTHR43981">
    <property type="entry name" value="ENOYL-[ACYL-CARRIER-PROTEIN] REDUCTASE, MITOCHONDRIAL"/>
    <property type="match status" value="1"/>
</dbReference>
<dbReference type="Pfam" id="PF08240">
    <property type="entry name" value="ADH_N"/>
    <property type="match status" value="1"/>
</dbReference>
<keyword evidence="5" id="KW-0560">Oxidoreductase</keyword>
<dbReference type="Gene3D" id="3.90.180.10">
    <property type="entry name" value="Medium-chain alcohol dehydrogenases, catalytic domain"/>
    <property type="match status" value="1"/>
</dbReference>
<dbReference type="Gene3D" id="3.40.50.720">
    <property type="entry name" value="NAD(P)-binding Rossmann-like Domain"/>
    <property type="match status" value="1"/>
</dbReference>
<proteinExistence type="inferred from homology"/>
<evidence type="ECO:0000256" key="3">
    <source>
        <dbReference type="ARBA" id="ARBA00022857"/>
    </source>
</evidence>
<sequence>MRDSREVNIYNLAVVYELRMKKFENYMCMLTGVYLVRPPLPTIGGYEGVGEVHSLGFAVTALSPGDWVIPSQPSSGTWQTYIVKNQIVWHKINKDVPIEYAATITVNPLIALRMLEDYITLNSRDAIVQNGAISMARKCVIQIAQSSGIHNINIVRDRAGIDEVEEKLKKLGADEVYTESQLEVKNLESLLVSFKS</sequence>
<evidence type="ECO:0000313" key="8">
    <source>
        <dbReference type="EMBL" id="KAK4261735.1"/>
    </source>
</evidence>
<feature type="domain" description="Alcohol dehydrogenase-like N-terminal" evidence="7">
    <location>
        <begin position="30"/>
        <end position="69"/>
    </location>
</feature>
<dbReference type="InterPro" id="IPR013154">
    <property type="entry name" value="ADH-like_N"/>
</dbReference>
<dbReference type="GO" id="GO:0005739">
    <property type="term" value="C:mitochondrion"/>
    <property type="evidence" value="ECO:0007669"/>
    <property type="project" value="UniProtKB-SubCell"/>
</dbReference>
<comment type="subcellular location">
    <subcellularLocation>
        <location evidence="1">Mitochondrion</location>
    </subcellularLocation>
</comment>
<evidence type="ECO:0000259" key="7">
    <source>
        <dbReference type="Pfam" id="PF08240"/>
    </source>
</evidence>
<keyword evidence="3" id="KW-0521">NADP</keyword>
<protein>
    <recommendedName>
        <fullName evidence="7">Alcohol dehydrogenase-like N-terminal domain-containing protein</fullName>
    </recommendedName>
</protein>
<dbReference type="SUPFAM" id="SSF51735">
    <property type="entry name" value="NAD(P)-binding Rossmann-fold domains"/>
    <property type="match status" value="1"/>
</dbReference>
<dbReference type="EMBL" id="JAWXYG010000010">
    <property type="protein sequence ID" value="KAK4261735.1"/>
    <property type="molecule type" value="Genomic_DNA"/>
</dbReference>
<dbReference type="PANTHER" id="PTHR43981:SF2">
    <property type="entry name" value="ENOYL-[ACYL-CARRIER-PROTEIN] REDUCTASE, MITOCHONDRIAL"/>
    <property type="match status" value="1"/>
</dbReference>
<reference evidence="8" key="1">
    <citation type="submission" date="2023-10" db="EMBL/GenBank/DDBJ databases">
        <title>Chromosome-level genome of the transformable northern wattle, Acacia crassicarpa.</title>
        <authorList>
            <person name="Massaro I."/>
            <person name="Sinha N.R."/>
            <person name="Poethig S."/>
            <person name="Leichty A.R."/>
        </authorList>
    </citation>
    <scope>NUCLEOTIDE SEQUENCE</scope>
    <source>
        <strain evidence="8">Acra3RX</strain>
        <tissue evidence="8">Leaf</tissue>
    </source>
</reference>
<keyword evidence="9" id="KW-1185">Reference proteome</keyword>
<accession>A0AAE1J0Z6</accession>
<evidence type="ECO:0000256" key="5">
    <source>
        <dbReference type="ARBA" id="ARBA00023002"/>
    </source>
</evidence>
<evidence type="ECO:0000313" key="9">
    <source>
        <dbReference type="Proteomes" id="UP001293593"/>
    </source>
</evidence>
<dbReference type="InterPro" id="IPR011032">
    <property type="entry name" value="GroES-like_sf"/>
</dbReference>
<dbReference type="SUPFAM" id="SSF50129">
    <property type="entry name" value="GroES-like"/>
    <property type="match status" value="1"/>
</dbReference>
<dbReference type="GO" id="GO:0016491">
    <property type="term" value="F:oxidoreductase activity"/>
    <property type="evidence" value="ECO:0007669"/>
    <property type="project" value="UniProtKB-KW"/>
</dbReference>
<comment type="caution">
    <text evidence="8">The sequence shown here is derived from an EMBL/GenBank/DDBJ whole genome shotgun (WGS) entry which is preliminary data.</text>
</comment>
<evidence type="ECO:0000256" key="4">
    <source>
        <dbReference type="ARBA" id="ARBA00022946"/>
    </source>
</evidence>
<dbReference type="InterPro" id="IPR051034">
    <property type="entry name" value="Mito_Enoyl-ACP_Reductase"/>
</dbReference>
<evidence type="ECO:0000256" key="1">
    <source>
        <dbReference type="ARBA" id="ARBA00004173"/>
    </source>
</evidence>
<organism evidence="8 9">
    <name type="scientific">Acacia crassicarpa</name>
    <name type="common">northern wattle</name>
    <dbReference type="NCBI Taxonomy" id="499986"/>
    <lineage>
        <taxon>Eukaryota</taxon>
        <taxon>Viridiplantae</taxon>
        <taxon>Streptophyta</taxon>
        <taxon>Embryophyta</taxon>
        <taxon>Tracheophyta</taxon>
        <taxon>Spermatophyta</taxon>
        <taxon>Magnoliopsida</taxon>
        <taxon>eudicotyledons</taxon>
        <taxon>Gunneridae</taxon>
        <taxon>Pentapetalae</taxon>
        <taxon>rosids</taxon>
        <taxon>fabids</taxon>
        <taxon>Fabales</taxon>
        <taxon>Fabaceae</taxon>
        <taxon>Caesalpinioideae</taxon>
        <taxon>mimosoid clade</taxon>
        <taxon>Acacieae</taxon>
        <taxon>Acacia</taxon>
    </lineage>
</organism>
<gene>
    <name evidence="8" type="ORF">QN277_004692</name>
</gene>
<dbReference type="InterPro" id="IPR036291">
    <property type="entry name" value="NAD(P)-bd_dom_sf"/>
</dbReference>
<dbReference type="Proteomes" id="UP001293593">
    <property type="component" value="Unassembled WGS sequence"/>
</dbReference>
<keyword evidence="4" id="KW-0809">Transit peptide</keyword>
<dbReference type="GO" id="GO:0006631">
    <property type="term" value="P:fatty acid metabolic process"/>
    <property type="evidence" value="ECO:0007669"/>
    <property type="project" value="TreeGrafter"/>
</dbReference>
<dbReference type="AlphaFoldDB" id="A0AAE1J0Z6"/>
<keyword evidence="6" id="KW-0496">Mitochondrion</keyword>